<comment type="caution">
    <text evidence="13">The sequence shown here is derived from an EMBL/GenBank/DDBJ whole genome shotgun (WGS) entry which is preliminary data.</text>
</comment>
<gene>
    <name evidence="13" type="ORF">EA795_06770</name>
</gene>
<name>A0ABX9V7T5_9GAMM</name>
<dbReference type="PROSITE" id="PS00409">
    <property type="entry name" value="PROKAR_NTER_METHYL"/>
    <property type="match status" value="1"/>
</dbReference>
<keyword evidence="6 11" id="KW-0812">Transmembrane</keyword>
<accession>A0ABX9V7T5</accession>
<dbReference type="InterPro" id="IPR045584">
    <property type="entry name" value="Pilin-like"/>
</dbReference>
<evidence type="ECO:0000313" key="14">
    <source>
        <dbReference type="Proteomes" id="UP000269134"/>
    </source>
</evidence>
<reference evidence="13 14" key="1">
    <citation type="submission" date="2018-10" db="EMBL/GenBank/DDBJ databases">
        <title>Pseudomonas sp. GL14 genome.</title>
        <authorList>
            <person name="Peng J."/>
            <person name="Liu Z.-P."/>
        </authorList>
    </citation>
    <scope>NUCLEOTIDE SEQUENCE [LARGE SCALE GENOMIC DNA]</scope>
    <source>
        <strain evidence="13 14">GL14</strain>
    </source>
</reference>
<dbReference type="InterPro" id="IPR022346">
    <property type="entry name" value="T2SS_GspH"/>
</dbReference>
<evidence type="ECO:0000256" key="11">
    <source>
        <dbReference type="SAM" id="Phobius"/>
    </source>
</evidence>
<keyword evidence="8 11" id="KW-0472">Membrane</keyword>
<evidence type="ECO:0000256" key="9">
    <source>
        <dbReference type="ARBA" id="ARBA00025772"/>
    </source>
</evidence>
<evidence type="ECO:0000256" key="10">
    <source>
        <dbReference type="ARBA" id="ARBA00030775"/>
    </source>
</evidence>
<keyword evidence="3" id="KW-1003">Cell membrane</keyword>
<dbReference type="Pfam" id="PF07963">
    <property type="entry name" value="N_methyl"/>
    <property type="match status" value="1"/>
</dbReference>
<evidence type="ECO:0000256" key="5">
    <source>
        <dbReference type="ARBA" id="ARBA00022519"/>
    </source>
</evidence>
<protein>
    <recommendedName>
        <fullName evidence="2">Type II secretion system protein H</fullName>
    </recommendedName>
    <alternativeName>
        <fullName evidence="10">General secretion pathway protein H</fullName>
    </alternativeName>
</protein>
<evidence type="ECO:0000256" key="4">
    <source>
        <dbReference type="ARBA" id="ARBA00022481"/>
    </source>
</evidence>
<dbReference type="Proteomes" id="UP000269134">
    <property type="component" value="Unassembled WGS sequence"/>
</dbReference>
<evidence type="ECO:0000256" key="8">
    <source>
        <dbReference type="ARBA" id="ARBA00023136"/>
    </source>
</evidence>
<keyword evidence="14" id="KW-1185">Reference proteome</keyword>
<evidence type="ECO:0000256" key="7">
    <source>
        <dbReference type="ARBA" id="ARBA00022989"/>
    </source>
</evidence>
<evidence type="ECO:0000256" key="6">
    <source>
        <dbReference type="ARBA" id="ARBA00022692"/>
    </source>
</evidence>
<feature type="transmembrane region" description="Helical" evidence="11">
    <location>
        <begin position="12"/>
        <end position="33"/>
    </location>
</feature>
<evidence type="ECO:0000259" key="12">
    <source>
        <dbReference type="Pfam" id="PF12019"/>
    </source>
</evidence>
<comment type="subcellular location">
    <subcellularLocation>
        <location evidence="1">Cell inner membrane</location>
        <topology evidence="1">Single-pass membrane protein</topology>
    </subcellularLocation>
</comment>
<dbReference type="NCBIfam" id="TIGR02532">
    <property type="entry name" value="IV_pilin_GFxxxE"/>
    <property type="match status" value="1"/>
</dbReference>
<organism evidence="13 14">
    <name type="scientific">Stutzerimonas nitrititolerans</name>
    <dbReference type="NCBI Taxonomy" id="2482751"/>
    <lineage>
        <taxon>Bacteria</taxon>
        <taxon>Pseudomonadati</taxon>
        <taxon>Pseudomonadota</taxon>
        <taxon>Gammaproteobacteria</taxon>
        <taxon>Pseudomonadales</taxon>
        <taxon>Pseudomonadaceae</taxon>
        <taxon>Stutzerimonas</taxon>
    </lineage>
</organism>
<dbReference type="InterPro" id="IPR012902">
    <property type="entry name" value="N_methyl_site"/>
</dbReference>
<evidence type="ECO:0000313" key="13">
    <source>
        <dbReference type="EMBL" id="RMI01925.1"/>
    </source>
</evidence>
<dbReference type="Gene3D" id="3.55.40.10">
    <property type="entry name" value="minor pseudopilin epsh domain"/>
    <property type="match status" value="1"/>
</dbReference>
<evidence type="ECO:0000256" key="3">
    <source>
        <dbReference type="ARBA" id="ARBA00022475"/>
    </source>
</evidence>
<feature type="domain" description="General secretion pathway GspH" evidence="12">
    <location>
        <begin position="46"/>
        <end position="152"/>
    </location>
</feature>
<dbReference type="RefSeq" id="WP_043942668.1">
    <property type="nucleotide sequence ID" value="NZ_DALYPK010000001.1"/>
</dbReference>
<keyword evidence="5" id="KW-0997">Cell inner membrane</keyword>
<dbReference type="Pfam" id="PF12019">
    <property type="entry name" value="GspH"/>
    <property type="match status" value="1"/>
</dbReference>
<proteinExistence type="inferred from homology"/>
<keyword evidence="4" id="KW-0488">Methylation</keyword>
<sequence>MSRRTDMHGFTLVELMIILALLGILAGIAIPSFNSLIRNNQVQSKAEELAAFLQYARGQAAINRATYEVKICDNDDPWIIRKFDTSNGNNCTDGEIERILERPLGQIEILNTTLSDDRLLYRSNGTATAASFTICHDADPSTGYLLEVQPSGGTLLHSRGKQDSTGTALGSCSL</sequence>
<dbReference type="SUPFAM" id="SSF54523">
    <property type="entry name" value="Pili subunits"/>
    <property type="match status" value="1"/>
</dbReference>
<evidence type="ECO:0000256" key="2">
    <source>
        <dbReference type="ARBA" id="ARBA00021549"/>
    </source>
</evidence>
<evidence type="ECO:0000256" key="1">
    <source>
        <dbReference type="ARBA" id="ARBA00004377"/>
    </source>
</evidence>
<keyword evidence="7 11" id="KW-1133">Transmembrane helix</keyword>
<dbReference type="GeneID" id="84608734"/>
<dbReference type="EMBL" id="RFFL01000004">
    <property type="protein sequence ID" value="RMI01925.1"/>
    <property type="molecule type" value="Genomic_DNA"/>
</dbReference>
<comment type="similarity">
    <text evidence="9">Belongs to the GSP H family.</text>
</comment>